<evidence type="ECO:0000256" key="1">
    <source>
        <dbReference type="SAM" id="Phobius"/>
    </source>
</evidence>
<feature type="transmembrane region" description="Helical" evidence="1">
    <location>
        <begin position="180"/>
        <end position="202"/>
    </location>
</feature>
<keyword evidence="3" id="KW-1185">Reference proteome</keyword>
<protein>
    <recommendedName>
        <fullName evidence="4">Intracellular septation protein A</fullName>
    </recommendedName>
</protein>
<feature type="transmembrane region" description="Helical" evidence="1">
    <location>
        <begin position="115"/>
        <end position="140"/>
    </location>
</feature>
<feature type="transmembrane region" description="Helical" evidence="1">
    <location>
        <begin position="21"/>
        <end position="40"/>
    </location>
</feature>
<feature type="transmembrane region" description="Helical" evidence="1">
    <location>
        <begin position="52"/>
        <end position="73"/>
    </location>
</feature>
<feature type="transmembrane region" description="Helical" evidence="1">
    <location>
        <begin position="152"/>
        <end position="174"/>
    </location>
</feature>
<dbReference type="RefSeq" id="WP_197642042.1">
    <property type="nucleotide sequence ID" value="NZ_JAEACP010000003.1"/>
</dbReference>
<feature type="transmembrane region" description="Helical" evidence="1">
    <location>
        <begin position="85"/>
        <end position="103"/>
    </location>
</feature>
<evidence type="ECO:0000313" key="2">
    <source>
        <dbReference type="EMBL" id="MFC3087880.1"/>
    </source>
</evidence>
<gene>
    <name evidence="2" type="ORF">ACFOD6_17660</name>
</gene>
<keyword evidence="1" id="KW-0472">Membrane</keyword>
<reference evidence="3" key="1">
    <citation type="journal article" date="2019" name="Int. J. Syst. Evol. Microbiol.">
        <title>The Global Catalogue of Microorganisms (GCM) 10K type strain sequencing project: providing services to taxonomists for standard genome sequencing and annotation.</title>
        <authorList>
            <consortium name="The Broad Institute Genomics Platform"/>
            <consortium name="The Broad Institute Genome Sequencing Center for Infectious Disease"/>
            <person name="Wu L."/>
            <person name="Ma J."/>
        </authorList>
    </citation>
    <scope>NUCLEOTIDE SEQUENCE [LARGE SCALE GENOMIC DNA]</scope>
    <source>
        <strain evidence="3">KCTC 62102</strain>
    </source>
</reference>
<proteinExistence type="predicted"/>
<dbReference type="Proteomes" id="UP001595445">
    <property type="component" value="Unassembled WGS sequence"/>
</dbReference>
<keyword evidence="1" id="KW-1133">Transmembrane helix</keyword>
<evidence type="ECO:0000313" key="3">
    <source>
        <dbReference type="Proteomes" id="UP001595445"/>
    </source>
</evidence>
<organism evidence="2 3">
    <name type="scientific">Tabrizicola soli</name>
    <dbReference type="NCBI Taxonomy" id="2185115"/>
    <lineage>
        <taxon>Bacteria</taxon>
        <taxon>Pseudomonadati</taxon>
        <taxon>Pseudomonadota</taxon>
        <taxon>Alphaproteobacteria</taxon>
        <taxon>Rhodobacterales</taxon>
        <taxon>Paracoccaceae</taxon>
        <taxon>Tabrizicola</taxon>
    </lineage>
</organism>
<evidence type="ECO:0008006" key="4">
    <source>
        <dbReference type="Google" id="ProtNLM"/>
    </source>
</evidence>
<dbReference type="EMBL" id="JBHRSM010000026">
    <property type="protein sequence ID" value="MFC3087880.1"/>
    <property type="molecule type" value="Genomic_DNA"/>
</dbReference>
<sequence length="211" mass="23550">MHRHPFDLVRLFLSLFQDLPPLSRALFLPGAVLLLGYPALSVVLGPEHEGQAFVTAFIAALAVRVGLGFEGMVRRMLTRYSPMRTVLFALAFAGLPILVLAAVDDPVWCQRMQSVFYVAIGILFLVDVVQGKTATAASFWPDAEMRGHLPNLTRMMVVYNFVFLLLNETMIRAVEVSHWLLFWAVLPVIGQMVLRAMVLTVINLDDDARPV</sequence>
<keyword evidence="1" id="KW-0812">Transmembrane</keyword>
<name>A0ABV7DZV5_9RHOB</name>
<accession>A0ABV7DZV5</accession>
<comment type="caution">
    <text evidence="2">The sequence shown here is derived from an EMBL/GenBank/DDBJ whole genome shotgun (WGS) entry which is preliminary data.</text>
</comment>